<name>R7W2P5_AEGTA</name>
<reference evidence="2" key="1">
    <citation type="submission" date="2015-06" db="UniProtKB">
        <authorList>
            <consortium name="EnsemblPlants"/>
        </authorList>
    </citation>
    <scope>IDENTIFICATION</scope>
</reference>
<organism evidence="2">
    <name type="scientific">Aegilops tauschii</name>
    <name type="common">Tausch's goatgrass</name>
    <name type="synonym">Aegilops squarrosa</name>
    <dbReference type="NCBI Taxonomy" id="37682"/>
    <lineage>
        <taxon>Eukaryota</taxon>
        <taxon>Viridiplantae</taxon>
        <taxon>Streptophyta</taxon>
        <taxon>Embryophyta</taxon>
        <taxon>Tracheophyta</taxon>
        <taxon>Spermatophyta</taxon>
        <taxon>Magnoliopsida</taxon>
        <taxon>Liliopsida</taxon>
        <taxon>Poales</taxon>
        <taxon>Poaceae</taxon>
        <taxon>BOP clade</taxon>
        <taxon>Pooideae</taxon>
        <taxon>Triticodae</taxon>
        <taxon>Triticeae</taxon>
        <taxon>Triticinae</taxon>
        <taxon>Aegilops</taxon>
    </lineage>
</organism>
<proteinExistence type="predicted"/>
<sequence>MASGEGNERCSHREGGARQRWRRAVGVPPAGAPYPCEHGRSRPESSPSATARVPSHRRPAATTSGPRPPPPRCRLRSPTSSASLPGPAAAAAAALSYSGDQSIGR</sequence>
<evidence type="ECO:0000256" key="1">
    <source>
        <dbReference type="SAM" id="MobiDB-lite"/>
    </source>
</evidence>
<dbReference type="EnsemblPlants" id="EMT00446">
    <property type="protein sequence ID" value="EMT00446"/>
    <property type="gene ID" value="F775_43959"/>
</dbReference>
<feature type="region of interest" description="Disordered" evidence="1">
    <location>
        <begin position="1"/>
        <end position="105"/>
    </location>
</feature>
<feature type="compositionally biased region" description="Basic and acidic residues" evidence="1">
    <location>
        <begin position="1"/>
        <end position="17"/>
    </location>
</feature>
<protein>
    <submittedName>
        <fullName evidence="2">Uncharacterized protein</fullName>
    </submittedName>
</protein>
<evidence type="ECO:0000313" key="2">
    <source>
        <dbReference type="EnsemblPlants" id="EMT00446"/>
    </source>
</evidence>
<dbReference type="AlphaFoldDB" id="R7W2P5"/>
<accession>R7W2P5</accession>
<feature type="compositionally biased region" description="Low complexity" evidence="1">
    <location>
        <begin position="76"/>
        <end position="99"/>
    </location>
</feature>